<gene>
    <name evidence="1" type="ORF">L6164_010349</name>
</gene>
<protein>
    <submittedName>
        <fullName evidence="1">Uncharacterized protein</fullName>
    </submittedName>
</protein>
<name>A0ACB9PMQ1_BAUVA</name>
<evidence type="ECO:0000313" key="2">
    <source>
        <dbReference type="Proteomes" id="UP000828941"/>
    </source>
</evidence>
<evidence type="ECO:0000313" key="1">
    <source>
        <dbReference type="EMBL" id="KAI4349792.1"/>
    </source>
</evidence>
<organism evidence="1 2">
    <name type="scientific">Bauhinia variegata</name>
    <name type="common">Purple orchid tree</name>
    <name type="synonym">Phanera variegata</name>
    <dbReference type="NCBI Taxonomy" id="167791"/>
    <lineage>
        <taxon>Eukaryota</taxon>
        <taxon>Viridiplantae</taxon>
        <taxon>Streptophyta</taxon>
        <taxon>Embryophyta</taxon>
        <taxon>Tracheophyta</taxon>
        <taxon>Spermatophyta</taxon>
        <taxon>Magnoliopsida</taxon>
        <taxon>eudicotyledons</taxon>
        <taxon>Gunneridae</taxon>
        <taxon>Pentapetalae</taxon>
        <taxon>rosids</taxon>
        <taxon>fabids</taxon>
        <taxon>Fabales</taxon>
        <taxon>Fabaceae</taxon>
        <taxon>Cercidoideae</taxon>
        <taxon>Cercideae</taxon>
        <taxon>Bauhiniinae</taxon>
        <taxon>Bauhinia</taxon>
    </lineage>
</organism>
<sequence>MVKLDRTNFLLWESLILPTIRGNKLEGYITGAKKCRVQFLDDGKEKKLNPEFEDWVAYDQLLLGCLFNSMTLDIASQLIHYKTSKDLSTAARELLAQTLDNESLF</sequence>
<proteinExistence type="predicted"/>
<dbReference type="EMBL" id="CM039429">
    <property type="protein sequence ID" value="KAI4349792.1"/>
    <property type="molecule type" value="Genomic_DNA"/>
</dbReference>
<comment type="caution">
    <text evidence="1">The sequence shown here is derived from an EMBL/GenBank/DDBJ whole genome shotgun (WGS) entry which is preliminary data.</text>
</comment>
<dbReference type="Proteomes" id="UP000828941">
    <property type="component" value="Chromosome 4"/>
</dbReference>
<keyword evidence="2" id="KW-1185">Reference proteome</keyword>
<accession>A0ACB9PMQ1</accession>
<reference evidence="1 2" key="1">
    <citation type="journal article" date="2022" name="DNA Res.">
        <title>Chromosomal-level genome assembly of the orchid tree Bauhinia variegata (Leguminosae; Cercidoideae) supports the allotetraploid origin hypothesis of Bauhinia.</title>
        <authorList>
            <person name="Zhong Y."/>
            <person name="Chen Y."/>
            <person name="Zheng D."/>
            <person name="Pang J."/>
            <person name="Liu Y."/>
            <person name="Luo S."/>
            <person name="Meng S."/>
            <person name="Qian L."/>
            <person name="Wei D."/>
            <person name="Dai S."/>
            <person name="Zhou R."/>
        </authorList>
    </citation>
    <scope>NUCLEOTIDE SEQUENCE [LARGE SCALE GENOMIC DNA]</scope>
    <source>
        <strain evidence="1">BV-YZ2020</strain>
    </source>
</reference>